<evidence type="ECO:0000256" key="9">
    <source>
        <dbReference type="ARBA" id="ARBA00031812"/>
    </source>
</evidence>
<dbReference type="InterPro" id="IPR002500">
    <property type="entry name" value="PAPS_reduct_dom"/>
</dbReference>
<dbReference type="InterPro" id="IPR050128">
    <property type="entry name" value="Sulfate_adenylyltrnsfr_sub2"/>
</dbReference>
<evidence type="ECO:0000256" key="8">
    <source>
        <dbReference type="ARBA" id="ARBA00030256"/>
    </source>
</evidence>
<dbReference type="Proteomes" id="UP000318995">
    <property type="component" value="Unassembled WGS sequence"/>
</dbReference>
<dbReference type="FunFam" id="3.40.50.620:FF:000002">
    <property type="entry name" value="Sulfate adenylyltransferase subunit 2"/>
    <property type="match status" value="1"/>
</dbReference>
<gene>
    <name evidence="11" type="primary">cysD</name>
    <name evidence="11" type="ORF">Pla111_09890</name>
</gene>
<dbReference type="SUPFAM" id="SSF52402">
    <property type="entry name" value="Adenine nucleotide alpha hydrolases-like"/>
    <property type="match status" value="1"/>
</dbReference>
<dbReference type="Pfam" id="PF01507">
    <property type="entry name" value="PAPS_reduct"/>
    <property type="match status" value="1"/>
</dbReference>
<dbReference type="InterPro" id="IPR014729">
    <property type="entry name" value="Rossmann-like_a/b/a_fold"/>
</dbReference>
<protein>
    <recommendedName>
        <fullName evidence="3">Sulfate adenylyltransferase subunit 2</fullName>
        <ecNumber evidence="2">2.7.7.4</ecNumber>
    </recommendedName>
    <alternativeName>
        <fullName evidence="8">ATP-sulfurylase small subunit</fullName>
    </alternativeName>
    <alternativeName>
        <fullName evidence="9">Sulfate adenylate transferase</fullName>
    </alternativeName>
</protein>
<reference evidence="11 12" key="1">
    <citation type="submission" date="2019-02" db="EMBL/GenBank/DDBJ databases">
        <title>Deep-cultivation of Planctomycetes and their phenomic and genomic characterization uncovers novel biology.</title>
        <authorList>
            <person name="Wiegand S."/>
            <person name="Jogler M."/>
            <person name="Boedeker C."/>
            <person name="Pinto D."/>
            <person name="Vollmers J."/>
            <person name="Rivas-Marin E."/>
            <person name="Kohn T."/>
            <person name="Peeters S.H."/>
            <person name="Heuer A."/>
            <person name="Rast P."/>
            <person name="Oberbeckmann S."/>
            <person name="Bunk B."/>
            <person name="Jeske O."/>
            <person name="Meyerdierks A."/>
            <person name="Storesund J.E."/>
            <person name="Kallscheuer N."/>
            <person name="Luecker S."/>
            <person name="Lage O.M."/>
            <person name="Pohl T."/>
            <person name="Merkel B.J."/>
            <person name="Hornburger P."/>
            <person name="Mueller R.-W."/>
            <person name="Bruemmer F."/>
            <person name="Labrenz M."/>
            <person name="Spormann A.M."/>
            <person name="Op Den Camp H."/>
            <person name="Overmann J."/>
            <person name="Amann R."/>
            <person name="Jetten M.S.M."/>
            <person name="Mascher T."/>
            <person name="Medema M.H."/>
            <person name="Devos D.P."/>
            <person name="Kaster A.-K."/>
            <person name="Ovreas L."/>
            <person name="Rohde M."/>
            <person name="Galperin M.Y."/>
            <person name="Jogler C."/>
        </authorList>
    </citation>
    <scope>NUCLEOTIDE SEQUENCE [LARGE SCALE GENOMIC DNA]</scope>
    <source>
        <strain evidence="11 12">Pla111</strain>
    </source>
</reference>
<comment type="similarity">
    <text evidence="1">Belongs to the PAPS reductase family. CysD subfamily.</text>
</comment>
<evidence type="ECO:0000256" key="7">
    <source>
        <dbReference type="ARBA" id="ARBA00022840"/>
    </source>
</evidence>
<evidence type="ECO:0000313" key="11">
    <source>
        <dbReference type="EMBL" id="TWT47376.1"/>
    </source>
</evidence>
<dbReference type="AlphaFoldDB" id="A0A5C5W912"/>
<keyword evidence="6" id="KW-0547">Nucleotide-binding</keyword>
<evidence type="ECO:0000259" key="10">
    <source>
        <dbReference type="Pfam" id="PF01507"/>
    </source>
</evidence>
<evidence type="ECO:0000313" key="12">
    <source>
        <dbReference type="Proteomes" id="UP000318995"/>
    </source>
</evidence>
<evidence type="ECO:0000256" key="5">
    <source>
        <dbReference type="ARBA" id="ARBA00022695"/>
    </source>
</evidence>
<keyword evidence="4 11" id="KW-0808">Transferase</keyword>
<evidence type="ECO:0000256" key="4">
    <source>
        <dbReference type="ARBA" id="ARBA00022679"/>
    </source>
</evidence>
<dbReference type="GO" id="GO:0004781">
    <property type="term" value="F:sulfate adenylyltransferase (ATP) activity"/>
    <property type="evidence" value="ECO:0007669"/>
    <property type="project" value="UniProtKB-EC"/>
</dbReference>
<dbReference type="OrthoDB" id="9772604at2"/>
<name>A0A5C5W912_9BACT</name>
<dbReference type="PANTHER" id="PTHR43196">
    <property type="entry name" value="SULFATE ADENYLYLTRANSFERASE SUBUNIT 2"/>
    <property type="match status" value="1"/>
</dbReference>
<dbReference type="NCBIfam" id="NF003587">
    <property type="entry name" value="PRK05253.1"/>
    <property type="match status" value="1"/>
</dbReference>
<proteinExistence type="inferred from homology"/>
<dbReference type="GO" id="GO:0000103">
    <property type="term" value="P:sulfate assimilation"/>
    <property type="evidence" value="ECO:0007669"/>
    <property type="project" value="InterPro"/>
</dbReference>
<evidence type="ECO:0000256" key="1">
    <source>
        <dbReference type="ARBA" id="ARBA00008885"/>
    </source>
</evidence>
<evidence type="ECO:0000256" key="2">
    <source>
        <dbReference type="ARBA" id="ARBA00012391"/>
    </source>
</evidence>
<evidence type="ECO:0000256" key="6">
    <source>
        <dbReference type="ARBA" id="ARBA00022741"/>
    </source>
</evidence>
<dbReference type="NCBIfam" id="TIGR02039">
    <property type="entry name" value="CysD"/>
    <property type="match status" value="1"/>
</dbReference>
<dbReference type="PANTHER" id="PTHR43196:SF1">
    <property type="entry name" value="SULFATE ADENYLYLTRANSFERASE SUBUNIT 2"/>
    <property type="match status" value="1"/>
</dbReference>
<keyword evidence="12" id="KW-1185">Reference proteome</keyword>
<comment type="caution">
    <text evidence="11">The sequence shown here is derived from an EMBL/GenBank/DDBJ whole genome shotgun (WGS) entry which is preliminary data.</text>
</comment>
<feature type="domain" description="Phosphoadenosine phosphosulphate reductase" evidence="10">
    <location>
        <begin position="51"/>
        <end position="278"/>
    </location>
</feature>
<dbReference type="EMBL" id="SJPH01000002">
    <property type="protein sequence ID" value="TWT47376.1"/>
    <property type="molecule type" value="Genomic_DNA"/>
</dbReference>
<keyword evidence="5 11" id="KW-0548">Nucleotidyltransferase</keyword>
<dbReference type="NCBIfam" id="NF009214">
    <property type="entry name" value="PRK12563.1"/>
    <property type="match status" value="1"/>
</dbReference>
<dbReference type="InterPro" id="IPR011784">
    <property type="entry name" value="SO4_adenylTrfase_ssu"/>
</dbReference>
<keyword evidence="7" id="KW-0067">ATP-binding</keyword>
<organism evidence="11 12">
    <name type="scientific">Botrimarina hoheduenensis</name>
    <dbReference type="NCBI Taxonomy" id="2528000"/>
    <lineage>
        <taxon>Bacteria</taxon>
        <taxon>Pseudomonadati</taxon>
        <taxon>Planctomycetota</taxon>
        <taxon>Planctomycetia</taxon>
        <taxon>Pirellulales</taxon>
        <taxon>Lacipirellulaceae</taxon>
        <taxon>Botrimarina</taxon>
    </lineage>
</organism>
<accession>A0A5C5W912</accession>
<dbReference type="Gene3D" id="3.40.50.620">
    <property type="entry name" value="HUPs"/>
    <property type="match status" value="1"/>
</dbReference>
<dbReference type="EC" id="2.7.7.4" evidence="2"/>
<dbReference type="PIRSF" id="PIRSF002936">
    <property type="entry name" value="CysDAde_trans"/>
    <property type="match status" value="1"/>
</dbReference>
<evidence type="ECO:0000256" key="3">
    <source>
        <dbReference type="ARBA" id="ARBA00022004"/>
    </source>
</evidence>
<dbReference type="GO" id="GO:0005524">
    <property type="term" value="F:ATP binding"/>
    <property type="evidence" value="ECO:0007669"/>
    <property type="project" value="UniProtKB-KW"/>
</dbReference>
<sequence>MIASLRPRPIGPPTPPNPATLPLSYNLTHLKQLEAESIHIFREVVAEFRAPVMLFSMGKDSCVMLHLARKAFYPAKPPFPLLLIDTTWNFRSMYEFRDRHVIGELGMECLSHTNQEGLEQGLNPFLHGSKVFTEVMNLGALRQALGKYDFDAAFGGGRRDEEKARAKERVYSFRNSKHAWDPKNQRPELWNLYNGLVHKGEQIRAFPLSNWTELDVWQYIHLENIQIVPAYFAEERDCVEFEGNLIAVDDDRMPEELRKTAKPHWVRFRTLGDYPLSGATRSQAQTLPEIIQEMLLATRSEREGRVIDKDPGASMEEKKRKGYY</sequence>